<sequence length="105" mass="12185">MLVGEMRWLMREKAKQYLEYFDFKFLKDEIQIRLNEDAPRPLSNLVTRVCESGDETLLTCIYETLNCIADADALSCCEIDEKVCPEEIFRSVLAELDNSLPTENQ</sequence>
<organism evidence="1 2">
    <name type="scientific">Desulfonatronum thiosulfatophilum</name>
    <dbReference type="NCBI Taxonomy" id="617002"/>
    <lineage>
        <taxon>Bacteria</taxon>
        <taxon>Pseudomonadati</taxon>
        <taxon>Thermodesulfobacteriota</taxon>
        <taxon>Desulfovibrionia</taxon>
        <taxon>Desulfovibrionales</taxon>
        <taxon>Desulfonatronaceae</taxon>
        <taxon>Desulfonatronum</taxon>
    </lineage>
</organism>
<dbReference type="Proteomes" id="UP000198771">
    <property type="component" value="Unassembled WGS sequence"/>
</dbReference>
<proteinExistence type="predicted"/>
<evidence type="ECO:0000313" key="2">
    <source>
        <dbReference type="Proteomes" id="UP000198771"/>
    </source>
</evidence>
<dbReference type="EMBL" id="FMXO01000004">
    <property type="protein sequence ID" value="SDB18097.1"/>
    <property type="molecule type" value="Genomic_DNA"/>
</dbReference>
<dbReference type="AlphaFoldDB" id="A0A1G6BBV5"/>
<dbReference type="OrthoDB" id="5458662at2"/>
<dbReference type="RefSeq" id="WP_092117634.1">
    <property type="nucleotide sequence ID" value="NZ_FMXO01000004.1"/>
</dbReference>
<protein>
    <submittedName>
        <fullName evidence="1">Uncharacterized protein</fullName>
    </submittedName>
</protein>
<keyword evidence="2" id="KW-1185">Reference proteome</keyword>
<name>A0A1G6BBV5_9BACT</name>
<accession>A0A1G6BBV5</accession>
<gene>
    <name evidence="1" type="ORF">SAMN05660653_00873</name>
</gene>
<evidence type="ECO:0000313" key="1">
    <source>
        <dbReference type="EMBL" id="SDB18097.1"/>
    </source>
</evidence>
<reference evidence="1 2" key="1">
    <citation type="submission" date="2016-10" db="EMBL/GenBank/DDBJ databases">
        <authorList>
            <person name="de Groot N.N."/>
        </authorList>
    </citation>
    <scope>NUCLEOTIDE SEQUENCE [LARGE SCALE GENOMIC DNA]</scope>
    <source>
        <strain evidence="1 2">ASO4-2</strain>
    </source>
</reference>